<dbReference type="InterPro" id="IPR050283">
    <property type="entry name" value="E-box_TF_Regulators"/>
</dbReference>
<dbReference type="PROSITE" id="PS50888">
    <property type="entry name" value="BHLH"/>
    <property type="match status" value="1"/>
</dbReference>
<evidence type="ECO:0000256" key="5">
    <source>
        <dbReference type="ARBA" id="ARBA00023163"/>
    </source>
</evidence>
<dbReference type="FunFam" id="4.10.280.10:FF:000030">
    <property type="entry name" value="Twist transcription factor"/>
    <property type="match status" value="1"/>
</dbReference>
<dbReference type="AlphaFoldDB" id="A0A3M7RLC9"/>
<protein>
    <submittedName>
        <fullName evidence="9">Twist-related 2-like</fullName>
    </submittedName>
</protein>
<evidence type="ECO:0000259" key="8">
    <source>
        <dbReference type="PROSITE" id="PS50888"/>
    </source>
</evidence>
<evidence type="ECO:0000313" key="9">
    <source>
        <dbReference type="EMBL" id="RNA24135.1"/>
    </source>
</evidence>
<keyword evidence="6" id="KW-0539">Nucleus</keyword>
<dbReference type="Gene3D" id="4.10.280.10">
    <property type="entry name" value="Helix-loop-helix DNA-binding domain"/>
    <property type="match status" value="1"/>
</dbReference>
<gene>
    <name evidence="9" type="ORF">BpHYR1_027998</name>
</gene>
<evidence type="ECO:0000256" key="2">
    <source>
        <dbReference type="ARBA" id="ARBA00022782"/>
    </source>
</evidence>
<comment type="caution">
    <text evidence="9">The sequence shown here is derived from an EMBL/GenBank/DDBJ whole genome shotgun (WGS) entry which is preliminary data.</text>
</comment>
<evidence type="ECO:0000256" key="7">
    <source>
        <dbReference type="SAM" id="MobiDB-lite"/>
    </source>
</evidence>
<keyword evidence="10" id="KW-1185">Reference proteome</keyword>
<dbReference type="GO" id="GO:0046983">
    <property type="term" value="F:protein dimerization activity"/>
    <property type="evidence" value="ECO:0007669"/>
    <property type="project" value="InterPro"/>
</dbReference>
<organism evidence="9 10">
    <name type="scientific">Brachionus plicatilis</name>
    <name type="common">Marine rotifer</name>
    <name type="synonym">Brachionus muelleri</name>
    <dbReference type="NCBI Taxonomy" id="10195"/>
    <lineage>
        <taxon>Eukaryota</taxon>
        <taxon>Metazoa</taxon>
        <taxon>Spiralia</taxon>
        <taxon>Gnathifera</taxon>
        <taxon>Rotifera</taxon>
        <taxon>Eurotatoria</taxon>
        <taxon>Monogononta</taxon>
        <taxon>Pseudotrocha</taxon>
        <taxon>Ploima</taxon>
        <taxon>Brachionidae</taxon>
        <taxon>Brachionus</taxon>
    </lineage>
</organism>
<evidence type="ECO:0000256" key="6">
    <source>
        <dbReference type="ARBA" id="ARBA00023242"/>
    </source>
</evidence>
<feature type="compositionally biased region" description="Polar residues" evidence="7">
    <location>
        <begin position="224"/>
        <end position="234"/>
    </location>
</feature>
<dbReference type="GO" id="GO:0000977">
    <property type="term" value="F:RNA polymerase II transcription regulatory region sequence-specific DNA binding"/>
    <property type="evidence" value="ECO:0007669"/>
    <property type="project" value="TreeGrafter"/>
</dbReference>
<feature type="compositionally biased region" description="Polar residues" evidence="7">
    <location>
        <begin position="129"/>
        <end position="138"/>
    </location>
</feature>
<feature type="compositionally biased region" description="Low complexity" evidence="7">
    <location>
        <begin position="237"/>
        <end position="259"/>
    </location>
</feature>
<feature type="region of interest" description="Disordered" evidence="7">
    <location>
        <begin position="209"/>
        <end position="275"/>
    </location>
</feature>
<dbReference type="GO" id="GO:0030154">
    <property type="term" value="P:cell differentiation"/>
    <property type="evidence" value="ECO:0007669"/>
    <property type="project" value="UniProtKB-KW"/>
</dbReference>
<feature type="domain" description="BHLH" evidence="8">
    <location>
        <begin position="149"/>
        <end position="200"/>
    </location>
</feature>
<dbReference type="Pfam" id="PF00010">
    <property type="entry name" value="HLH"/>
    <property type="match status" value="1"/>
</dbReference>
<dbReference type="EMBL" id="REGN01003165">
    <property type="protein sequence ID" value="RNA24135.1"/>
    <property type="molecule type" value="Genomic_DNA"/>
</dbReference>
<keyword evidence="1" id="KW-0217">Developmental protein</keyword>
<feature type="compositionally biased region" description="Basic residues" evidence="7">
    <location>
        <begin position="85"/>
        <end position="94"/>
    </location>
</feature>
<reference evidence="9 10" key="1">
    <citation type="journal article" date="2018" name="Sci. Rep.">
        <title>Genomic signatures of local adaptation to the degree of environmental predictability in rotifers.</title>
        <authorList>
            <person name="Franch-Gras L."/>
            <person name="Hahn C."/>
            <person name="Garcia-Roger E.M."/>
            <person name="Carmona M.J."/>
            <person name="Serra M."/>
            <person name="Gomez A."/>
        </authorList>
    </citation>
    <scope>NUCLEOTIDE SEQUENCE [LARGE SCALE GENOMIC DNA]</scope>
    <source>
        <strain evidence="9">HYR1</strain>
    </source>
</reference>
<keyword evidence="4" id="KW-0238">DNA-binding</keyword>
<dbReference type="GO" id="GO:0000981">
    <property type="term" value="F:DNA-binding transcription factor activity, RNA polymerase II-specific"/>
    <property type="evidence" value="ECO:0007669"/>
    <property type="project" value="TreeGrafter"/>
</dbReference>
<keyword evidence="2" id="KW-0221">Differentiation</keyword>
<accession>A0A3M7RLC9</accession>
<dbReference type="STRING" id="10195.A0A3M7RLC9"/>
<dbReference type="SMART" id="SM00353">
    <property type="entry name" value="HLH"/>
    <property type="match status" value="1"/>
</dbReference>
<keyword evidence="3" id="KW-0805">Transcription regulation</keyword>
<dbReference type="InterPro" id="IPR011598">
    <property type="entry name" value="bHLH_dom"/>
</dbReference>
<name>A0A3M7RLC9_BRAPC</name>
<sequence>MEYVNHHHDLYYNQFQSQEPSGQAFSFNSPYYGQNYSNFYGQQQFFTQPIETYGSQAMPGQFYDQAMCQALVNKKRKSESETKVQRTKSVKRAGKSAAEDEDSLDQNSSKRCCFSPNSQTSNSSGSSKYARNSKSPLNNGLFPDDEMHQQRVMANVRERQRTQSLNEAFASLRHIIPTLPSDKLSKIQTLKLATSYIDFLYQLLNETGGESGNTSGSTSGIESQNNSQSWQFDKSPNDSTGNSPSSSSSPESSTSTGSGALAKRGRNLKQKTFVY</sequence>
<feature type="compositionally biased region" description="Low complexity" evidence="7">
    <location>
        <begin position="115"/>
        <end position="127"/>
    </location>
</feature>
<evidence type="ECO:0000313" key="10">
    <source>
        <dbReference type="Proteomes" id="UP000276133"/>
    </source>
</evidence>
<dbReference type="CDD" id="cd11464">
    <property type="entry name" value="bHLH_TS_TWIST"/>
    <property type="match status" value="1"/>
</dbReference>
<feature type="region of interest" description="Disordered" evidence="7">
    <location>
        <begin position="74"/>
        <end position="144"/>
    </location>
</feature>
<evidence type="ECO:0000256" key="1">
    <source>
        <dbReference type="ARBA" id="ARBA00022473"/>
    </source>
</evidence>
<dbReference type="PANTHER" id="PTHR23349">
    <property type="entry name" value="BASIC HELIX-LOOP-HELIX TRANSCRIPTION FACTOR, TWIST"/>
    <property type="match status" value="1"/>
</dbReference>
<dbReference type="OrthoDB" id="8583783at2759"/>
<proteinExistence type="predicted"/>
<keyword evidence="5" id="KW-0804">Transcription</keyword>
<dbReference type="Proteomes" id="UP000276133">
    <property type="component" value="Unassembled WGS sequence"/>
</dbReference>
<feature type="compositionally biased region" description="Low complexity" evidence="7">
    <location>
        <begin position="209"/>
        <end position="223"/>
    </location>
</feature>
<evidence type="ECO:0000256" key="4">
    <source>
        <dbReference type="ARBA" id="ARBA00023125"/>
    </source>
</evidence>
<dbReference type="InterPro" id="IPR015789">
    <property type="entry name" value="Twist-rel_bHLH"/>
</dbReference>
<evidence type="ECO:0000256" key="3">
    <source>
        <dbReference type="ARBA" id="ARBA00023015"/>
    </source>
</evidence>
<dbReference type="SUPFAM" id="SSF47459">
    <property type="entry name" value="HLH, helix-loop-helix DNA-binding domain"/>
    <property type="match status" value="1"/>
</dbReference>
<dbReference type="PANTHER" id="PTHR23349:SF50">
    <property type="entry name" value="PROTEIN TWIST"/>
    <property type="match status" value="1"/>
</dbReference>
<dbReference type="InterPro" id="IPR036638">
    <property type="entry name" value="HLH_DNA-bd_sf"/>
</dbReference>